<dbReference type="InterPro" id="IPR038385">
    <property type="entry name" value="Sua5/YwlC_C"/>
</dbReference>
<name>A0A1I1AKP3_9CLOT</name>
<protein>
    <submittedName>
        <fullName evidence="2">Putative GTP-binding controlling metal-binding</fullName>
    </submittedName>
</protein>
<dbReference type="InterPro" id="IPR005145">
    <property type="entry name" value="Sua5_C"/>
</dbReference>
<feature type="domain" description="Threonylcarbamoyl-AMP synthase C-terminal" evidence="1">
    <location>
        <begin position="20"/>
        <end position="136"/>
    </location>
</feature>
<dbReference type="RefSeq" id="WP_177199455.1">
    <property type="nucleotide sequence ID" value="NZ_FOKI01000036.1"/>
</dbReference>
<dbReference type="STRING" id="84698.SAMN04488528_10367"/>
<evidence type="ECO:0000313" key="2">
    <source>
        <dbReference type="EMBL" id="SFB36913.1"/>
    </source>
</evidence>
<sequence>MDDICNVIPNLIYKKDLLSVKESEIPKAPGMKYRHYAPDVPVTLVEGDYIKTSKWIKENANQNDVVICFQEFLNDFKNYQYIYSLGSFKMLNIAAQNIFDLLRECDKLNVSHIYVQAPNNSGLGNSIINRLEKASAGDIIHI</sequence>
<proteinExistence type="predicted"/>
<dbReference type="Pfam" id="PF03481">
    <property type="entry name" value="Sua5_C"/>
    <property type="match status" value="1"/>
</dbReference>
<gene>
    <name evidence="2" type="ORF">SAMN04488528_10367</name>
</gene>
<organism evidence="2 3">
    <name type="scientific">Clostridium frigidicarnis</name>
    <dbReference type="NCBI Taxonomy" id="84698"/>
    <lineage>
        <taxon>Bacteria</taxon>
        <taxon>Bacillati</taxon>
        <taxon>Bacillota</taxon>
        <taxon>Clostridia</taxon>
        <taxon>Eubacteriales</taxon>
        <taxon>Clostridiaceae</taxon>
        <taxon>Clostridium</taxon>
    </lineage>
</organism>
<dbReference type="EMBL" id="FOKI01000036">
    <property type="protein sequence ID" value="SFB36913.1"/>
    <property type="molecule type" value="Genomic_DNA"/>
</dbReference>
<keyword evidence="3" id="KW-1185">Reference proteome</keyword>
<evidence type="ECO:0000259" key="1">
    <source>
        <dbReference type="Pfam" id="PF03481"/>
    </source>
</evidence>
<dbReference type="Gene3D" id="3.40.50.11030">
    <property type="entry name" value="Threonylcarbamoyl-AMP synthase, C-terminal domain"/>
    <property type="match status" value="1"/>
</dbReference>
<dbReference type="Proteomes" id="UP000198619">
    <property type="component" value="Unassembled WGS sequence"/>
</dbReference>
<reference evidence="2 3" key="1">
    <citation type="submission" date="2016-10" db="EMBL/GenBank/DDBJ databases">
        <authorList>
            <person name="de Groot N.N."/>
        </authorList>
    </citation>
    <scope>NUCLEOTIDE SEQUENCE [LARGE SCALE GENOMIC DNA]</scope>
    <source>
        <strain evidence="2 3">DSM 12271</strain>
    </source>
</reference>
<dbReference type="AlphaFoldDB" id="A0A1I1AKP3"/>
<evidence type="ECO:0000313" key="3">
    <source>
        <dbReference type="Proteomes" id="UP000198619"/>
    </source>
</evidence>
<accession>A0A1I1AKP3</accession>